<reference evidence="2" key="1">
    <citation type="submission" date="2016-10" db="EMBL/GenBank/DDBJ databases">
        <authorList>
            <person name="Varghese N."/>
            <person name="Submissions S."/>
        </authorList>
    </citation>
    <scope>NUCLEOTIDE SEQUENCE [LARGE SCALE GENOMIC DNA]</scope>
    <source>
        <strain evidence="2">DSM 19110</strain>
    </source>
</reference>
<dbReference type="AlphaFoldDB" id="A0A1G9R7B4"/>
<dbReference type="OrthoDB" id="1447840at2"/>
<protein>
    <recommendedName>
        <fullName evidence="3">Immunity protein 50</fullName>
    </recommendedName>
</protein>
<dbReference type="EMBL" id="FNGY01000003">
    <property type="protein sequence ID" value="SDM18325.1"/>
    <property type="molecule type" value="Genomic_DNA"/>
</dbReference>
<evidence type="ECO:0008006" key="3">
    <source>
        <dbReference type="Google" id="ProtNLM"/>
    </source>
</evidence>
<organism evidence="1 2">
    <name type="scientific">Pedobacter steynii</name>
    <dbReference type="NCBI Taxonomy" id="430522"/>
    <lineage>
        <taxon>Bacteria</taxon>
        <taxon>Pseudomonadati</taxon>
        <taxon>Bacteroidota</taxon>
        <taxon>Sphingobacteriia</taxon>
        <taxon>Sphingobacteriales</taxon>
        <taxon>Sphingobacteriaceae</taxon>
        <taxon>Pedobacter</taxon>
    </lineage>
</organism>
<evidence type="ECO:0000313" key="2">
    <source>
        <dbReference type="Proteomes" id="UP000183200"/>
    </source>
</evidence>
<sequence length="131" mass="15105">MKAIKSIEKIKDIYSAWKPSDMAFIKAVEWSINNLVIIFYCQVRNCVVEWPDMSKDFFEISITFKNVANLKLDINGIGLHQISGFDILDISDDGLERFNFQIEDYENDSVNFICQEIEVNEVSNSLKIKVG</sequence>
<dbReference type="Proteomes" id="UP000183200">
    <property type="component" value="Unassembled WGS sequence"/>
</dbReference>
<gene>
    <name evidence="1" type="ORF">SAMN05421820_103126</name>
</gene>
<proteinExistence type="predicted"/>
<name>A0A1G9R7B4_9SPHI</name>
<evidence type="ECO:0000313" key="1">
    <source>
        <dbReference type="EMBL" id="SDM18325.1"/>
    </source>
</evidence>
<dbReference type="RefSeq" id="WP_074605797.1">
    <property type="nucleotide sequence ID" value="NZ_FNGY01000003.1"/>
</dbReference>
<accession>A0A1G9R7B4</accession>
<keyword evidence="2" id="KW-1185">Reference proteome</keyword>